<accession>X7EHE5</accession>
<evidence type="ECO:0000313" key="3">
    <source>
        <dbReference type="EMBL" id="ETX15499.1"/>
    </source>
</evidence>
<feature type="chain" id="PRO_5004977257" description="Ferrochelatase" evidence="2">
    <location>
        <begin position="25"/>
        <end position="91"/>
    </location>
</feature>
<feature type="compositionally biased region" description="Low complexity" evidence="1">
    <location>
        <begin position="81"/>
        <end position="91"/>
    </location>
</feature>
<dbReference type="EMBL" id="JALZ01000005">
    <property type="protein sequence ID" value="ETX15499.1"/>
    <property type="molecule type" value="Genomic_DNA"/>
</dbReference>
<organism evidence="3 4">
    <name type="scientific">Roseivivax halodurans JCM 10272</name>
    <dbReference type="NCBI Taxonomy" id="1449350"/>
    <lineage>
        <taxon>Bacteria</taxon>
        <taxon>Pseudomonadati</taxon>
        <taxon>Pseudomonadota</taxon>
        <taxon>Alphaproteobacteria</taxon>
        <taxon>Rhodobacterales</taxon>
        <taxon>Roseobacteraceae</taxon>
        <taxon>Roseivivax</taxon>
    </lineage>
</organism>
<evidence type="ECO:0000256" key="1">
    <source>
        <dbReference type="SAM" id="MobiDB-lite"/>
    </source>
</evidence>
<name>X7EHE5_9RHOB</name>
<proteinExistence type="predicted"/>
<protein>
    <recommendedName>
        <fullName evidence="5">Ferrochelatase</fullName>
    </recommendedName>
</protein>
<keyword evidence="4" id="KW-1185">Reference proteome</keyword>
<reference evidence="3 4" key="1">
    <citation type="submission" date="2014-01" db="EMBL/GenBank/DDBJ databases">
        <title>Roseivivax halodurans JCM 10272 Genome Sequencing.</title>
        <authorList>
            <person name="Lai Q."/>
            <person name="Li G."/>
            <person name="Shao Z."/>
        </authorList>
    </citation>
    <scope>NUCLEOTIDE SEQUENCE [LARGE SCALE GENOMIC DNA]</scope>
    <source>
        <strain evidence="3 4">JCM 10272</strain>
    </source>
</reference>
<evidence type="ECO:0008006" key="5">
    <source>
        <dbReference type="Google" id="ProtNLM"/>
    </source>
</evidence>
<evidence type="ECO:0000313" key="4">
    <source>
        <dbReference type="Proteomes" id="UP000022447"/>
    </source>
</evidence>
<feature type="region of interest" description="Disordered" evidence="1">
    <location>
        <begin position="70"/>
        <end position="91"/>
    </location>
</feature>
<dbReference type="Proteomes" id="UP000022447">
    <property type="component" value="Unassembled WGS sequence"/>
</dbReference>
<comment type="caution">
    <text evidence="3">The sequence shown here is derived from an EMBL/GenBank/DDBJ whole genome shotgun (WGS) entry which is preliminary data.</text>
</comment>
<feature type="signal peptide" evidence="2">
    <location>
        <begin position="1"/>
        <end position="24"/>
    </location>
</feature>
<keyword evidence="2" id="KW-0732">Signal</keyword>
<dbReference type="PATRIC" id="fig|1449350.3.peg.1378"/>
<gene>
    <name evidence="3" type="ORF">OCH239_16285</name>
</gene>
<evidence type="ECO:0000256" key="2">
    <source>
        <dbReference type="SAM" id="SignalP"/>
    </source>
</evidence>
<dbReference type="STRING" id="1449350.OCH239_16285"/>
<dbReference type="AlphaFoldDB" id="X7EHE5"/>
<dbReference type="RefSeq" id="WP_037260167.1">
    <property type="nucleotide sequence ID" value="NZ_JALZ01000005.1"/>
</dbReference>
<sequence>MNTSIKALVAASASAMLIAAPAFAGGKGDVILEPEVAAEDVIVPAAPAMPSGTGVAVAAGVGALALAAALSGDDDDDDDSGTTTTPVDSDS</sequence>